<dbReference type="AlphaFoldDB" id="A0A0B4S3M7"/>
<proteinExistence type="predicted"/>
<accession>A0A0B4S3M7</accession>
<dbReference type="OrthoDB" id="1701379at2"/>
<reference evidence="2 3" key="1">
    <citation type="submission" date="2014-10" db="EMBL/GenBank/DDBJ databases">
        <title>Complete genome sequence of Parvimonas micra KCOM 1535 (= ChDC B708).</title>
        <authorList>
            <person name="Kook J.-K."/>
            <person name="Park S.-N."/>
            <person name="Lim Y.K."/>
            <person name="Roh H."/>
        </authorList>
    </citation>
    <scope>NUCLEOTIDE SEQUENCE [LARGE SCALE GENOMIC DNA]</scope>
    <source>
        <strain evidence="3">KCOM 1535 / ChDC B708</strain>
    </source>
</reference>
<gene>
    <name evidence="2" type="ORF">NW74_07365</name>
</gene>
<organism evidence="2 3">
    <name type="scientific">Parvimonas micra</name>
    <dbReference type="NCBI Taxonomy" id="33033"/>
    <lineage>
        <taxon>Bacteria</taxon>
        <taxon>Bacillati</taxon>
        <taxon>Bacillota</taxon>
        <taxon>Tissierellia</taxon>
        <taxon>Tissierellales</taxon>
        <taxon>Peptoniphilaceae</taxon>
        <taxon>Parvimonas</taxon>
    </lineage>
</organism>
<dbReference type="EMBL" id="CP009761">
    <property type="protein sequence ID" value="AIZ37154.1"/>
    <property type="molecule type" value="Genomic_DNA"/>
</dbReference>
<keyword evidence="1" id="KW-1133">Transmembrane helix</keyword>
<sequence length="94" mass="10869">MWLIIAIAGINFALIGRVKEFRDENFIVFKRISLLITALCSINFIYSAIIYNSYFSNTSWRMFLETMPGDSKNVLICIGLSIYVNYIPISIFKK</sequence>
<protein>
    <submittedName>
        <fullName evidence="2">Uncharacterized protein</fullName>
    </submittedName>
</protein>
<evidence type="ECO:0000313" key="2">
    <source>
        <dbReference type="EMBL" id="AIZ37154.1"/>
    </source>
</evidence>
<keyword evidence="3" id="KW-1185">Reference proteome</keyword>
<dbReference type="Proteomes" id="UP000031386">
    <property type="component" value="Chromosome"/>
</dbReference>
<keyword evidence="1" id="KW-0472">Membrane</keyword>
<feature type="transmembrane region" description="Helical" evidence="1">
    <location>
        <begin position="32"/>
        <end position="53"/>
    </location>
</feature>
<keyword evidence="1" id="KW-0812">Transmembrane</keyword>
<dbReference type="STRING" id="33033.NW74_07365"/>
<dbReference type="KEGG" id="pmic:NW74_07365"/>
<feature type="transmembrane region" description="Helical" evidence="1">
    <location>
        <begin position="73"/>
        <end position="92"/>
    </location>
</feature>
<evidence type="ECO:0000256" key="1">
    <source>
        <dbReference type="SAM" id="Phobius"/>
    </source>
</evidence>
<dbReference type="RefSeq" id="WP_041954757.1">
    <property type="nucleotide sequence ID" value="NZ_CP009761.1"/>
</dbReference>
<evidence type="ECO:0000313" key="3">
    <source>
        <dbReference type="Proteomes" id="UP000031386"/>
    </source>
</evidence>
<name>A0A0B4S3M7_9FIRM</name>